<dbReference type="EMBL" id="FOFS01000025">
    <property type="protein sequence ID" value="SER24032.1"/>
    <property type="molecule type" value="Genomic_DNA"/>
</dbReference>
<accession>A0A1H9MK12</accession>
<protein>
    <submittedName>
        <fullName evidence="1">Uncharacterized protein</fullName>
    </submittedName>
</protein>
<dbReference type="AlphaFoldDB" id="A0A1H9MK12"/>
<dbReference type="STRING" id="489703.SAMN04488038_1259"/>
<name>A0A1H9MK12_9GAMM</name>
<keyword evidence="2" id="KW-1185">Reference proteome</keyword>
<dbReference type="Proteomes" id="UP000199233">
    <property type="component" value="Unassembled WGS sequence"/>
</dbReference>
<evidence type="ECO:0000313" key="1">
    <source>
        <dbReference type="EMBL" id="SER24032.1"/>
    </source>
</evidence>
<organism evidence="1 2">
    <name type="scientific">Solimonas aquatica</name>
    <dbReference type="NCBI Taxonomy" id="489703"/>
    <lineage>
        <taxon>Bacteria</taxon>
        <taxon>Pseudomonadati</taxon>
        <taxon>Pseudomonadota</taxon>
        <taxon>Gammaproteobacteria</taxon>
        <taxon>Nevskiales</taxon>
        <taxon>Nevskiaceae</taxon>
        <taxon>Solimonas</taxon>
    </lineage>
</organism>
<dbReference type="RefSeq" id="WP_143069026.1">
    <property type="nucleotide sequence ID" value="NZ_FOFS01000025.1"/>
</dbReference>
<proteinExistence type="predicted"/>
<evidence type="ECO:0000313" key="2">
    <source>
        <dbReference type="Proteomes" id="UP000199233"/>
    </source>
</evidence>
<gene>
    <name evidence="1" type="ORF">SAMN04488038_1259</name>
</gene>
<reference evidence="1 2" key="1">
    <citation type="submission" date="2016-10" db="EMBL/GenBank/DDBJ databases">
        <authorList>
            <person name="de Groot N.N."/>
        </authorList>
    </citation>
    <scope>NUCLEOTIDE SEQUENCE [LARGE SCALE GENOMIC DNA]</scope>
    <source>
        <strain evidence="1 2">DSM 25927</strain>
    </source>
</reference>
<sequence length="244" mass="26253">MKGRHSPDIKLLPMLGVVLVLTCASQVWAITPGDQLPRSAHVFELGENMSINGQAIRAAGFVSPQGPEELGVWLRHQSPGGYSESRIGERYILSKVSGTLLTTIEIEPTPEGSAGLIALSDLRQQSDKTSELSRGEVRVLNRLTSDSRLLSLTSSQDRVVVSHQLVITNGKTMAANRQQLIEVMGAIEMKLERETGRDGSTAALGGSVLQFVGAGGEATAVIDARMRGLTSIVLNIERIKRRGM</sequence>